<accession>A0A5S9XGZ3</accession>
<dbReference type="Proteomes" id="UP000434276">
    <property type="component" value="Unassembled WGS sequence"/>
</dbReference>
<proteinExistence type="predicted"/>
<dbReference type="OrthoDB" id="10685960at2759"/>
<name>A0A5S9XGZ3_ARATH</name>
<dbReference type="EMBL" id="CACSHJ010000089">
    <property type="protein sequence ID" value="CAA0384185.1"/>
    <property type="molecule type" value="Genomic_DNA"/>
</dbReference>
<sequence length="171" mass="19267">MSIASGDHVDGDVPVELGTDYYRQLDDLPVLIKEDFRDLNGLFVPENAEVRPSPSRPRHGRGKVFEVAIRENMRSESRYLFMGLSASRTTLQFCGCRATKNQATPDENPGETCFSHELGRSFSTKHSLTAVFKCCQAPEGMEPHQRPLDCPKGYICLFESYFTECGLWLPL</sequence>
<dbReference type="ExpressionAtlas" id="A0A5S9XGZ3">
    <property type="expression patterns" value="baseline and differential"/>
</dbReference>
<evidence type="ECO:0000313" key="2">
    <source>
        <dbReference type="Proteomes" id="UP000434276"/>
    </source>
</evidence>
<protein>
    <submittedName>
        <fullName evidence="1">Uncharacterized protein</fullName>
    </submittedName>
</protein>
<dbReference type="AlphaFoldDB" id="A0A5S9XGZ3"/>
<reference evidence="1 2" key="1">
    <citation type="submission" date="2019-12" db="EMBL/GenBank/DDBJ databases">
        <authorList>
            <person name="Jiao W.-B."/>
            <person name="Schneeberger K."/>
        </authorList>
    </citation>
    <scope>NUCLEOTIDE SEQUENCE [LARGE SCALE GENOMIC DNA]</scope>
    <source>
        <strain evidence="2">cv. C24</strain>
    </source>
</reference>
<evidence type="ECO:0000313" key="1">
    <source>
        <dbReference type="EMBL" id="CAA0384185.1"/>
    </source>
</evidence>
<organism evidence="1 2">
    <name type="scientific">Arabidopsis thaliana</name>
    <name type="common">Mouse-ear cress</name>
    <dbReference type="NCBI Taxonomy" id="3702"/>
    <lineage>
        <taxon>Eukaryota</taxon>
        <taxon>Viridiplantae</taxon>
        <taxon>Streptophyta</taxon>
        <taxon>Embryophyta</taxon>
        <taxon>Tracheophyta</taxon>
        <taxon>Spermatophyta</taxon>
        <taxon>Magnoliopsida</taxon>
        <taxon>eudicotyledons</taxon>
        <taxon>Gunneridae</taxon>
        <taxon>Pentapetalae</taxon>
        <taxon>rosids</taxon>
        <taxon>malvids</taxon>
        <taxon>Brassicales</taxon>
        <taxon>Brassicaceae</taxon>
        <taxon>Camelineae</taxon>
        <taxon>Arabidopsis</taxon>
    </lineage>
</organism>
<gene>
    <name evidence="1" type="ORF">C24_LOCUS14377</name>
</gene>